<sequence>MSAKKIVFITGVSSGFGRALAQEALAAGYRVIGTVRNTRLRRCHLAALTGVSWMSRISQQSTMLLPKRKPASGPLMCW</sequence>
<proteinExistence type="predicted"/>
<organism evidence="1 2">
    <name type="scientific">Kosakonia oryziphila</name>
    <dbReference type="NCBI Taxonomy" id="1005667"/>
    <lineage>
        <taxon>Bacteria</taxon>
        <taxon>Pseudomonadati</taxon>
        <taxon>Pseudomonadota</taxon>
        <taxon>Gammaproteobacteria</taxon>
        <taxon>Enterobacterales</taxon>
        <taxon>Enterobacteriaceae</taxon>
        <taxon>Kosakonia</taxon>
    </lineage>
</organism>
<keyword evidence="2" id="KW-1185">Reference proteome</keyword>
<accession>A0A1C4DH56</accession>
<evidence type="ECO:0000313" key="1">
    <source>
        <dbReference type="EMBL" id="SCC30707.1"/>
    </source>
</evidence>
<dbReference type="EMBL" id="FMBC01000016">
    <property type="protein sequence ID" value="SCC30707.1"/>
    <property type="molecule type" value="Genomic_DNA"/>
</dbReference>
<reference evidence="2" key="1">
    <citation type="submission" date="2016-08" db="EMBL/GenBank/DDBJ databases">
        <authorList>
            <person name="Varghese N."/>
            <person name="Submissions Spin"/>
        </authorList>
    </citation>
    <scope>NUCLEOTIDE SEQUENCE [LARGE SCALE GENOMIC DNA]</scope>
    <source>
        <strain evidence="2">REICA_142</strain>
    </source>
</reference>
<dbReference type="AlphaFoldDB" id="A0A1C4DH56"/>
<evidence type="ECO:0000313" key="2">
    <source>
        <dbReference type="Proteomes" id="UP000198515"/>
    </source>
</evidence>
<protein>
    <recommendedName>
        <fullName evidence="3">Short chain dehydrogenase</fullName>
    </recommendedName>
</protein>
<name>A0A1C4DH56_9ENTR</name>
<dbReference type="InterPro" id="IPR036291">
    <property type="entry name" value="NAD(P)-bd_dom_sf"/>
</dbReference>
<dbReference type="Gene3D" id="3.40.50.720">
    <property type="entry name" value="NAD(P)-binding Rossmann-like Domain"/>
    <property type="match status" value="1"/>
</dbReference>
<dbReference type="Proteomes" id="UP000198515">
    <property type="component" value="Unassembled WGS sequence"/>
</dbReference>
<gene>
    <name evidence="1" type="ORF">GA0061070_101645</name>
</gene>
<evidence type="ECO:0008006" key="3">
    <source>
        <dbReference type="Google" id="ProtNLM"/>
    </source>
</evidence>
<dbReference type="SUPFAM" id="SSF51735">
    <property type="entry name" value="NAD(P)-binding Rossmann-fold domains"/>
    <property type="match status" value="1"/>
</dbReference>